<comment type="subcellular location">
    <subcellularLocation>
        <location evidence="1">Membrane</location>
        <topology evidence="1">Multi-pass membrane protein</topology>
    </subcellularLocation>
</comment>
<keyword evidence="8" id="KW-1185">Reference proteome</keyword>
<evidence type="ECO:0000313" key="7">
    <source>
        <dbReference type="EnsemblPlants" id="Zm00001eb297500_P003"/>
    </source>
</evidence>
<keyword evidence="9" id="KW-1267">Proteomics identification</keyword>
<dbReference type="PANTHER" id="PTHR12703:SF7">
    <property type="entry name" value="OS05G0589000 PROTEIN"/>
    <property type="match status" value="1"/>
</dbReference>
<dbReference type="InterPro" id="IPR005344">
    <property type="entry name" value="TMEM33/Pom33"/>
</dbReference>
<evidence type="ECO:0000256" key="2">
    <source>
        <dbReference type="ARBA" id="ARBA00007322"/>
    </source>
</evidence>
<dbReference type="GO" id="GO:0016020">
    <property type="term" value="C:membrane"/>
    <property type="evidence" value="ECO:0007669"/>
    <property type="project" value="UniProtKB-SubCell"/>
</dbReference>
<organism evidence="7 8">
    <name type="scientific">Zea mays</name>
    <name type="common">Maize</name>
    <dbReference type="NCBI Taxonomy" id="4577"/>
    <lineage>
        <taxon>Eukaryota</taxon>
        <taxon>Viridiplantae</taxon>
        <taxon>Streptophyta</taxon>
        <taxon>Embryophyta</taxon>
        <taxon>Tracheophyta</taxon>
        <taxon>Spermatophyta</taxon>
        <taxon>Magnoliopsida</taxon>
        <taxon>Liliopsida</taxon>
        <taxon>Poales</taxon>
        <taxon>Poaceae</taxon>
        <taxon>PACMAD clade</taxon>
        <taxon>Panicoideae</taxon>
        <taxon>Andropogonodae</taxon>
        <taxon>Andropogoneae</taxon>
        <taxon>Tripsacinae</taxon>
        <taxon>Zea</taxon>
    </lineage>
</organism>
<evidence type="ECO:0000256" key="5">
    <source>
        <dbReference type="ARBA" id="ARBA00023136"/>
    </source>
</evidence>
<dbReference type="EnsemblPlants" id="Zm00001eb297500_T003">
    <property type="protein sequence ID" value="Zm00001eb297500_P003"/>
    <property type="gene ID" value="Zm00001eb297500"/>
</dbReference>
<dbReference type="GO" id="GO:0006355">
    <property type="term" value="P:regulation of DNA-templated transcription"/>
    <property type="evidence" value="ECO:0000318"/>
    <property type="project" value="GO_Central"/>
</dbReference>
<reference evidence="7" key="2">
    <citation type="submission" date="2019-07" db="EMBL/GenBank/DDBJ databases">
        <authorList>
            <person name="Seetharam A."/>
            <person name="Woodhouse M."/>
            <person name="Cannon E."/>
        </authorList>
    </citation>
    <scope>NUCLEOTIDE SEQUENCE [LARGE SCALE GENOMIC DNA]</scope>
    <source>
        <strain evidence="7">cv. B73</strain>
    </source>
</reference>
<dbReference type="GO" id="GO:1903865">
    <property type="term" value="C:sigma factor antagonist complex"/>
    <property type="evidence" value="ECO:0000318"/>
    <property type="project" value="GO_Central"/>
</dbReference>
<evidence type="ECO:0000256" key="6">
    <source>
        <dbReference type="SAM" id="MobiDB-lite"/>
    </source>
</evidence>
<dbReference type="GO" id="GO:0016987">
    <property type="term" value="F:sigma factor activity"/>
    <property type="evidence" value="ECO:0000318"/>
    <property type="project" value="GO_Central"/>
</dbReference>
<reference evidence="8" key="1">
    <citation type="journal article" date="2009" name="Science">
        <title>The B73 maize genome: complexity, diversity, and dynamics.</title>
        <authorList>
            <person name="Schnable P.S."/>
            <person name="Ware D."/>
            <person name="Fulton R.S."/>
            <person name="Stein J.C."/>
            <person name="Wei F."/>
            <person name="Pasternak S."/>
            <person name="Liang C."/>
            <person name="Zhang J."/>
            <person name="Fulton L."/>
            <person name="Graves T.A."/>
            <person name="Minx P."/>
            <person name="Reily A.D."/>
            <person name="Courtney L."/>
            <person name="Kruchowski S.S."/>
            <person name="Tomlinson C."/>
            <person name="Strong C."/>
            <person name="Delehaunty K."/>
            <person name="Fronick C."/>
            <person name="Courtney B."/>
            <person name="Rock S.M."/>
            <person name="Belter E."/>
            <person name="Du F."/>
            <person name="Kim K."/>
            <person name="Abbott R.M."/>
            <person name="Cotton M."/>
            <person name="Levy A."/>
            <person name="Marchetto P."/>
            <person name="Ochoa K."/>
            <person name="Jackson S.M."/>
            <person name="Gillam B."/>
            <person name="Chen W."/>
            <person name="Yan L."/>
            <person name="Higginbotham J."/>
            <person name="Cardenas M."/>
            <person name="Waligorski J."/>
            <person name="Applebaum E."/>
            <person name="Phelps L."/>
            <person name="Falcone J."/>
            <person name="Kanchi K."/>
            <person name="Thane T."/>
            <person name="Scimone A."/>
            <person name="Thane N."/>
            <person name="Henke J."/>
            <person name="Wang T."/>
            <person name="Ruppert J."/>
            <person name="Shah N."/>
            <person name="Rotter K."/>
            <person name="Hodges J."/>
            <person name="Ingenthron E."/>
            <person name="Cordes M."/>
            <person name="Kohlberg S."/>
            <person name="Sgro J."/>
            <person name="Delgado B."/>
            <person name="Mead K."/>
            <person name="Chinwalla A."/>
            <person name="Leonard S."/>
            <person name="Crouse K."/>
            <person name="Collura K."/>
            <person name="Kudrna D."/>
            <person name="Currie J."/>
            <person name="He R."/>
            <person name="Angelova A."/>
            <person name="Rajasekar S."/>
            <person name="Mueller T."/>
            <person name="Lomeli R."/>
            <person name="Scara G."/>
            <person name="Ko A."/>
            <person name="Delaney K."/>
            <person name="Wissotski M."/>
            <person name="Lopez G."/>
            <person name="Campos D."/>
            <person name="Braidotti M."/>
            <person name="Ashley E."/>
            <person name="Golser W."/>
            <person name="Kim H."/>
            <person name="Lee S."/>
            <person name="Lin J."/>
            <person name="Dujmic Z."/>
            <person name="Kim W."/>
            <person name="Talag J."/>
            <person name="Zuccolo A."/>
            <person name="Fan C."/>
            <person name="Sebastian A."/>
            <person name="Kramer M."/>
            <person name="Spiegel L."/>
            <person name="Nascimento L."/>
            <person name="Zutavern T."/>
            <person name="Miller B."/>
            <person name="Ambroise C."/>
            <person name="Muller S."/>
            <person name="Spooner W."/>
            <person name="Narechania A."/>
            <person name="Ren L."/>
            <person name="Wei S."/>
            <person name="Kumari S."/>
            <person name="Faga B."/>
            <person name="Levy M.J."/>
            <person name="McMahan L."/>
            <person name="Van Buren P."/>
            <person name="Vaughn M.W."/>
            <person name="Ying K."/>
            <person name="Yeh C.-T."/>
            <person name="Emrich S.J."/>
            <person name="Jia Y."/>
            <person name="Kalyanaraman A."/>
            <person name="Hsia A.-P."/>
            <person name="Barbazuk W.B."/>
            <person name="Baucom R.S."/>
            <person name="Brutnell T.P."/>
            <person name="Carpita N.C."/>
            <person name="Chaparro C."/>
            <person name="Chia J.-M."/>
            <person name="Deragon J.-M."/>
            <person name="Estill J.C."/>
            <person name="Fu Y."/>
            <person name="Jeddeloh J.A."/>
            <person name="Han Y."/>
            <person name="Lee H."/>
            <person name="Li P."/>
            <person name="Lisch D.R."/>
            <person name="Liu S."/>
            <person name="Liu Z."/>
            <person name="Nagel D.H."/>
            <person name="McCann M.C."/>
            <person name="SanMiguel P."/>
            <person name="Myers A.M."/>
            <person name="Nettleton D."/>
            <person name="Nguyen J."/>
            <person name="Penning B.W."/>
            <person name="Ponnala L."/>
            <person name="Schneider K.L."/>
            <person name="Schwartz D.C."/>
            <person name="Sharma A."/>
            <person name="Soderlund C."/>
            <person name="Springer N.M."/>
            <person name="Sun Q."/>
            <person name="Wang H."/>
            <person name="Waterman M."/>
            <person name="Westerman R."/>
            <person name="Wolfgruber T.K."/>
            <person name="Yang L."/>
            <person name="Yu Y."/>
            <person name="Zhang L."/>
            <person name="Zhou S."/>
            <person name="Zhu Q."/>
            <person name="Bennetzen J.L."/>
            <person name="Dawe R.K."/>
            <person name="Jiang J."/>
            <person name="Jiang N."/>
            <person name="Presting G.G."/>
            <person name="Wessler S.R."/>
            <person name="Aluru S."/>
            <person name="Martienssen R.A."/>
            <person name="Clifton S.W."/>
            <person name="McCombie W.R."/>
            <person name="Wing R.A."/>
            <person name="Wilson R.K."/>
        </authorList>
    </citation>
    <scope>NUCLEOTIDE SEQUENCE [LARGE SCALE GENOMIC DNA]</scope>
    <source>
        <strain evidence="8">cv. B73</strain>
    </source>
</reference>
<evidence type="ECO:0000313" key="8">
    <source>
        <dbReference type="Proteomes" id="UP000007305"/>
    </source>
</evidence>
<keyword evidence="4" id="KW-1133">Transmembrane helix</keyword>
<evidence type="ECO:0000256" key="4">
    <source>
        <dbReference type="ARBA" id="ARBA00022989"/>
    </source>
</evidence>
<dbReference type="Proteomes" id="UP000007305">
    <property type="component" value="Chromosome 6"/>
</dbReference>
<dbReference type="GO" id="GO:0003899">
    <property type="term" value="F:DNA-directed RNA polymerase activity"/>
    <property type="evidence" value="ECO:0000318"/>
    <property type="project" value="GO_Central"/>
</dbReference>
<dbReference type="PANTHER" id="PTHR12703">
    <property type="entry name" value="TRANSMEMBRANE PROTEIN 33"/>
    <property type="match status" value="1"/>
</dbReference>
<accession>A0A804Q339</accession>
<evidence type="ECO:0007829" key="9">
    <source>
        <dbReference type="PeptideAtlas" id="A0A804Q339"/>
    </source>
</evidence>
<evidence type="ECO:0000256" key="3">
    <source>
        <dbReference type="ARBA" id="ARBA00022692"/>
    </source>
</evidence>
<gene>
    <name evidence="7" type="primary">LOC100216801</name>
</gene>
<dbReference type="FunCoup" id="A0A804Q339">
    <property type="interactions" value="1550"/>
</dbReference>
<comment type="similarity">
    <text evidence="2">Belongs to the PER33/POM33 family.</text>
</comment>
<keyword evidence="5" id="KW-0472">Membrane</keyword>
<dbReference type="AlphaFoldDB" id="A0A804Q339"/>
<protein>
    <recommendedName>
        <fullName evidence="10">Transmembrane protein 33</fullName>
    </recommendedName>
</protein>
<sequence>MAGSAADAEQEQKRAAAAAYDYEGDARWAEYWSNVLVPPNLASRPDVVDHLKRKFYQRYIDHDLVVEPRSFTSSTQASRPDVRSSSSSSTENVRERNSGSTARSAPPPPPPTHTDSAVNPLRFDARTIHFSINAWILVVAGLGMLPILPKHLADRACKLSLLGTILSSGYSLYSTYGKPRAWNMPAIQAWLQSILATKDFIHLMFSSMLFTSQLHLKIAALPVFCWALDHVARFLRRNFARSSFYRRYLEEPCLWVETNNTTLSLLSSNAEIALGFLLIISLFSWRRSIVQTFMYWQVLKLMYHAPVTSSYHQSTWAKIGRIVNPYIHRYAPFLQTPISAIQRWWFRILEGHYHNKKVFSCRATNAELQNSA</sequence>
<reference evidence="7" key="3">
    <citation type="submission" date="2021-05" db="UniProtKB">
        <authorList>
            <consortium name="EnsemblPlants"/>
        </authorList>
    </citation>
    <scope>IDENTIFICATION</scope>
    <source>
        <strain evidence="7">cv. B73</strain>
    </source>
</reference>
<dbReference type="GO" id="GO:0009507">
    <property type="term" value="C:chloroplast"/>
    <property type="evidence" value="ECO:0000318"/>
    <property type="project" value="GO_Central"/>
</dbReference>
<dbReference type="Gramene" id="Zm00001eb297500_T003">
    <property type="protein sequence ID" value="Zm00001eb297500_P003"/>
    <property type="gene ID" value="Zm00001eb297500"/>
</dbReference>
<proteinExistence type="evidence at protein level"/>
<dbReference type="Pfam" id="PF03661">
    <property type="entry name" value="TMEM33_Pom33"/>
    <property type="match status" value="1"/>
</dbReference>
<evidence type="ECO:0008006" key="10">
    <source>
        <dbReference type="Google" id="ProtNLM"/>
    </source>
</evidence>
<dbReference type="GO" id="GO:0000976">
    <property type="term" value="F:transcription cis-regulatory region binding"/>
    <property type="evidence" value="ECO:0000318"/>
    <property type="project" value="GO_Central"/>
</dbReference>
<feature type="region of interest" description="Disordered" evidence="6">
    <location>
        <begin position="70"/>
        <end position="118"/>
    </location>
</feature>
<evidence type="ECO:0000256" key="1">
    <source>
        <dbReference type="ARBA" id="ARBA00004141"/>
    </source>
</evidence>
<keyword evidence="3" id="KW-0812">Transmembrane</keyword>
<dbReference type="InParanoid" id="A0A804Q339"/>
<dbReference type="InterPro" id="IPR051645">
    <property type="entry name" value="PER33/POM33_regulator"/>
</dbReference>
<name>A0A804Q339_MAIZE</name>